<evidence type="ECO:0000313" key="3">
    <source>
        <dbReference type="Proteomes" id="UP000197138"/>
    </source>
</evidence>
<accession>A0A218W2P1</accession>
<dbReference type="EMBL" id="MTKT01005400">
    <property type="protein sequence ID" value="OWM67035.1"/>
    <property type="molecule type" value="Genomic_DNA"/>
</dbReference>
<proteinExistence type="predicted"/>
<protein>
    <submittedName>
        <fullName evidence="2">Uncharacterized protein</fullName>
    </submittedName>
</protein>
<gene>
    <name evidence="2" type="ORF">CDL15_Pgr000487</name>
</gene>
<feature type="compositionally biased region" description="Basic and acidic residues" evidence="1">
    <location>
        <begin position="1"/>
        <end position="12"/>
    </location>
</feature>
<dbReference type="AlphaFoldDB" id="A0A218W2P1"/>
<evidence type="ECO:0000256" key="1">
    <source>
        <dbReference type="SAM" id="MobiDB-lite"/>
    </source>
</evidence>
<dbReference type="Proteomes" id="UP000197138">
    <property type="component" value="Unassembled WGS sequence"/>
</dbReference>
<name>A0A218W2P1_PUNGR</name>
<sequence length="84" mass="9365">MNLRTEEAEAKAIHGKRGHASTAEISLQCNQVHRTPLRIAPKQSEALARLVIILFEDVNSLFKVEVQLSEADVGFNLRGPRSAW</sequence>
<comment type="caution">
    <text evidence="2">The sequence shown here is derived from an EMBL/GenBank/DDBJ whole genome shotgun (WGS) entry which is preliminary data.</text>
</comment>
<organism evidence="2 3">
    <name type="scientific">Punica granatum</name>
    <name type="common">Pomegranate</name>
    <dbReference type="NCBI Taxonomy" id="22663"/>
    <lineage>
        <taxon>Eukaryota</taxon>
        <taxon>Viridiplantae</taxon>
        <taxon>Streptophyta</taxon>
        <taxon>Embryophyta</taxon>
        <taxon>Tracheophyta</taxon>
        <taxon>Spermatophyta</taxon>
        <taxon>Magnoliopsida</taxon>
        <taxon>eudicotyledons</taxon>
        <taxon>Gunneridae</taxon>
        <taxon>Pentapetalae</taxon>
        <taxon>rosids</taxon>
        <taxon>malvids</taxon>
        <taxon>Myrtales</taxon>
        <taxon>Lythraceae</taxon>
        <taxon>Punica</taxon>
    </lineage>
</organism>
<reference evidence="3" key="1">
    <citation type="journal article" date="2017" name="Plant J.">
        <title>The pomegranate (Punica granatum L.) genome and the genomics of punicalagin biosynthesis.</title>
        <authorList>
            <person name="Qin G."/>
            <person name="Xu C."/>
            <person name="Ming R."/>
            <person name="Tang H."/>
            <person name="Guyot R."/>
            <person name="Kramer E.M."/>
            <person name="Hu Y."/>
            <person name="Yi X."/>
            <person name="Qi Y."/>
            <person name="Xu X."/>
            <person name="Gao Z."/>
            <person name="Pan H."/>
            <person name="Jian J."/>
            <person name="Tian Y."/>
            <person name="Yue Z."/>
            <person name="Xu Y."/>
        </authorList>
    </citation>
    <scope>NUCLEOTIDE SEQUENCE [LARGE SCALE GENOMIC DNA]</scope>
    <source>
        <strain evidence="3">cv. Dabenzi</strain>
    </source>
</reference>
<evidence type="ECO:0000313" key="2">
    <source>
        <dbReference type="EMBL" id="OWM67035.1"/>
    </source>
</evidence>
<feature type="region of interest" description="Disordered" evidence="1">
    <location>
        <begin position="1"/>
        <end position="21"/>
    </location>
</feature>